<dbReference type="Proteomes" id="UP000178613">
    <property type="component" value="Unassembled WGS sequence"/>
</dbReference>
<accession>A0A1G2REB4</accession>
<dbReference type="EMBL" id="MHUB01000007">
    <property type="protein sequence ID" value="OHA71183.1"/>
    <property type="molecule type" value="Genomic_DNA"/>
</dbReference>
<reference evidence="1 2" key="1">
    <citation type="journal article" date="2016" name="Nat. Commun.">
        <title>Thousands of microbial genomes shed light on interconnected biogeochemical processes in an aquifer system.</title>
        <authorList>
            <person name="Anantharaman K."/>
            <person name="Brown C.T."/>
            <person name="Hug L.A."/>
            <person name="Sharon I."/>
            <person name="Castelle C.J."/>
            <person name="Probst A.J."/>
            <person name="Thomas B.C."/>
            <person name="Singh A."/>
            <person name="Wilkins M.J."/>
            <person name="Karaoz U."/>
            <person name="Brodie E.L."/>
            <person name="Williams K.H."/>
            <person name="Hubbard S.S."/>
            <person name="Banfield J.F."/>
        </authorList>
    </citation>
    <scope>NUCLEOTIDE SEQUENCE [LARGE SCALE GENOMIC DNA]</scope>
</reference>
<evidence type="ECO:0000313" key="2">
    <source>
        <dbReference type="Proteomes" id="UP000178613"/>
    </source>
</evidence>
<comment type="caution">
    <text evidence="1">The sequence shown here is derived from an EMBL/GenBank/DDBJ whole genome shotgun (WGS) entry which is preliminary data.</text>
</comment>
<proteinExistence type="predicted"/>
<sequence length="84" mass="9630">METNQKLFLGQYIRIKSTYPLYRWANNKQATVVGFDNDQTQVRPDAALKKVLLLYPHEIRDTDPPRKAPPFIEKAISELAQAAS</sequence>
<protein>
    <submittedName>
        <fullName evidence="1">Uncharacterized protein</fullName>
    </submittedName>
</protein>
<name>A0A1G2REB4_9BACT</name>
<evidence type="ECO:0000313" key="1">
    <source>
        <dbReference type="EMBL" id="OHA71183.1"/>
    </source>
</evidence>
<organism evidence="1 2">
    <name type="scientific">Candidatus Wildermuthbacteria bacterium RIFCSPHIGHO2_02_FULL_49_9</name>
    <dbReference type="NCBI Taxonomy" id="1802456"/>
    <lineage>
        <taxon>Bacteria</taxon>
        <taxon>Candidatus Wildermuthiibacteriota</taxon>
    </lineage>
</organism>
<gene>
    <name evidence="1" type="ORF">A3D64_02855</name>
</gene>
<dbReference type="AlphaFoldDB" id="A0A1G2REB4"/>